<dbReference type="PANTHER" id="PTHR34290">
    <property type="entry name" value="SI:CH73-390P7.2"/>
    <property type="match status" value="1"/>
</dbReference>
<evidence type="ECO:0000313" key="1">
    <source>
        <dbReference type="EMBL" id="MBT0654399.1"/>
    </source>
</evidence>
<organism evidence="1 2">
    <name type="scientific">Geomobilimonas luticola</name>
    <dbReference type="NCBI Taxonomy" id="1114878"/>
    <lineage>
        <taxon>Bacteria</taxon>
        <taxon>Pseudomonadati</taxon>
        <taxon>Thermodesulfobacteriota</taxon>
        <taxon>Desulfuromonadia</taxon>
        <taxon>Geobacterales</taxon>
        <taxon>Geobacteraceae</taxon>
        <taxon>Geomobilimonas</taxon>
    </lineage>
</organism>
<name>A0ABS5SGA9_9BACT</name>
<accession>A0ABS5SGA9</accession>
<comment type="caution">
    <text evidence="1">The sequence shown here is derived from an EMBL/GenBank/DDBJ whole genome shotgun (WGS) entry which is preliminary data.</text>
</comment>
<dbReference type="InterPro" id="IPR007263">
    <property type="entry name" value="DCC1-like"/>
</dbReference>
<dbReference type="PANTHER" id="PTHR34290:SF2">
    <property type="entry name" value="OS04G0668800 PROTEIN"/>
    <property type="match status" value="1"/>
</dbReference>
<reference evidence="1 2" key="1">
    <citation type="submission" date="2021-05" db="EMBL/GenBank/DDBJ databases">
        <title>The draft genome of Geobacter luticola JCM 17780.</title>
        <authorList>
            <person name="Xu Z."/>
            <person name="Masuda Y."/>
            <person name="Itoh H."/>
            <person name="Senoo K."/>
        </authorList>
    </citation>
    <scope>NUCLEOTIDE SEQUENCE [LARGE SCALE GENOMIC DNA]</scope>
    <source>
        <strain evidence="1 2">JCM 17780</strain>
    </source>
</reference>
<keyword evidence="2" id="KW-1185">Reference proteome</keyword>
<protein>
    <submittedName>
        <fullName evidence="1">DUF393 domain-containing protein</fullName>
    </submittedName>
</protein>
<proteinExistence type="predicted"/>
<dbReference type="EMBL" id="JAHCVK010000010">
    <property type="protein sequence ID" value="MBT0654399.1"/>
    <property type="molecule type" value="Genomic_DNA"/>
</dbReference>
<sequence length="143" mass="15999">MWASPPSFPLQIFFDGSCSVCAAEMKVYQNRGHAGRLQFVDISAPTFDPTPYGITLDAFMHEMHAIDMAGRVYRGVDAFRAIWQAFPASSWYGLVGALVALPGVRLLARSAYWCFARIRRFLPKNREACKDGPCKLDRNVPPP</sequence>
<dbReference type="Pfam" id="PF04134">
    <property type="entry name" value="DCC1-like"/>
    <property type="match status" value="1"/>
</dbReference>
<dbReference type="InterPro" id="IPR044691">
    <property type="entry name" value="DCC1_Trx"/>
</dbReference>
<evidence type="ECO:0000313" key="2">
    <source>
        <dbReference type="Proteomes" id="UP000756860"/>
    </source>
</evidence>
<gene>
    <name evidence="1" type="ORF">KI810_15170</name>
</gene>
<dbReference type="Proteomes" id="UP000756860">
    <property type="component" value="Unassembled WGS sequence"/>
</dbReference>